<evidence type="ECO:0000256" key="3">
    <source>
        <dbReference type="ARBA" id="ARBA00023082"/>
    </source>
</evidence>
<dbReference type="GO" id="GO:0016987">
    <property type="term" value="F:sigma factor activity"/>
    <property type="evidence" value="ECO:0007669"/>
    <property type="project" value="UniProtKB-KW"/>
</dbReference>
<dbReference type="InterPro" id="IPR014327">
    <property type="entry name" value="RNA_pol_sigma70_bacteroid"/>
</dbReference>
<sequence>MVCNTDDIANKQWVRGLRNQSHEVFEEIFKTFYADLYKFAYAYLMNENLAEDVVQDVFVAVWTSAESMPWDTNLKNYLYSSVKHGCLDYLKHLQVIDNNKEKLTEALIFSGTVEYEDNQELLEKVKLCLQELPEQQRKVLELKVFKGLNYREISQELSISEESVHTHVKRAYRYLRDSLPVIYIFILKYL</sequence>
<dbReference type="Gene3D" id="1.10.1740.10">
    <property type="match status" value="1"/>
</dbReference>
<feature type="domain" description="HTH luxR-type" evidence="5">
    <location>
        <begin position="129"/>
        <end position="183"/>
    </location>
</feature>
<dbReference type="KEGG" id="buy:D8S85_14800"/>
<dbReference type="InterPro" id="IPR007627">
    <property type="entry name" value="RNA_pol_sigma70_r2"/>
</dbReference>
<dbReference type="InterPro" id="IPR039425">
    <property type="entry name" value="RNA_pol_sigma-70-like"/>
</dbReference>
<comment type="similarity">
    <text evidence="1">Belongs to the sigma-70 factor family. ECF subfamily.</text>
</comment>
<dbReference type="InterPro" id="IPR000792">
    <property type="entry name" value="Tscrpt_reg_LuxR_C"/>
</dbReference>
<keyword evidence="7" id="KW-1185">Reference proteome</keyword>
<dbReference type="Pfam" id="PF08281">
    <property type="entry name" value="Sigma70_r4_2"/>
    <property type="match status" value="1"/>
</dbReference>
<reference evidence="6 7" key="1">
    <citation type="submission" date="2018-10" db="EMBL/GenBank/DDBJ databases">
        <title>Butyricimonas faecalis sp. nov., isolated from human faeces and emended description of the genus Butyricimonas.</title>
        <authorList>
            <person name="Le Roy T."/>
            <person name="Van der Smissen P."/>
            <person name="Paquot A."/>
            <person name="Delzenne N."/>
            <person name="Muccioli G."/>
            <person name="Collet J.-F."/>
            <person name="Cani P.D."/>
        </authorList>
    </citation>
    <scope>NUCLEOTIDE SEQUENCE [LARGE SCALE GENOMIC DNA]</scope>
    <source>
        <strain evidence="6 7">H184</strain>
    </source>
</reference>
<protein>
    <submittedName>
        <fullName evidence="6">RNA polymerase sigma-70 factor</fullName>
    </submittedName>
</protein>
<organism evidence="6 7">
    <name type="scientific">Butyricimonas faecalis</name>
    <dbReference type="NCBI Taxonomy" id="2093856"/>
    <lineage>
        <taxon>Bacteria</taxon>
        <taxon>Pseudomonadati</taxon>
        <taxon>Bacteroidota</taxon>
        <taxon>Bacteroidia</taxon>
        <taxon>Bacteroidales</taxon>
        <taxon>Odoribacteraceae</taxon>
        <taxon>Butyricimonas</taxon>
    </lineage>
</organism>
<evidence type="ECO:0000259" key="5">
    <source>
        <dbReference type="SMART" id="SM00421"/>
    </source>
</evidence>
<dbReference type="InterPro" id="IPR013325">
    <property type="entry name" value="RNA_pol_sigma_r2"/>
</dbReference>
<dbReference type="AlphaFoldDB" id="A0A3S9VW31"/>
<gene>
    <name evidence="6" type="ORF">D8S85_14800</name>
</gene>
<dbReference type="InterPro" id="IPR014284">
    <property type="entry name" value="RNA_pol_sigma-70_dom"/>
</dbReference>
<dbReference type="InterPro" id="IPR013324">
    <property type="entry name" value="RNA_pol_sigma_r3/r4-like"/>
</dbReference>
<dbReference type="SUPFAM" id="SSF88946">
    <property type="entry name" value="Sigma2 domain of RNA polymerase sigma factors"/>
    <property type="match status" value="1"/>
</dbReference>
<dbReference type="NCBIfam" id="TIGR02985">
    <property type="entry name" value="Sig70_bacteroi1"/>
    <property type="match status" value="1"/>
</dbReference>
<evidence type="ECO:0000313" key="6">
    <source>
        <dbReference type="EMBL" id="AZS30689.1"/>
    </source>
</evidence>
<evidence type="ECO:0000256" key="1">
    <source>
        <dbReference type="ARBA" id="ARBA00010641"/>
    </source>
</evidence>
<dbReference type="GO" id="GO:0006352">
    <property type="term" value="P:DNA-templated transcription initiation"/>
    <property type="evidence" value="ECO:0007669"/>
    <property type="project" value="InterPro"/>
</dbReference>
<dbReference type="SMART" id="SM00421">
    <property type="entry name" value="HTH_LUXR"/>
    <property type="match status" value="1"/>
</dbReference>
<evidence type="ECO:0000256" key="4">
    <source>
        <dbReference type="ARBA" id="ARBA00023163"/>
    </source>
</evidence>
<keyword evidence="4" id="KW-0804">Transcription</keyword>
<dbReference type="GO" id="GO:0003677">
    <property type="term" value="F:DNA binding"/>
    <property type="evidence" value="ECO:0007669"/>
    <property type="project" value="InterPro"/>
</dbReference>
<keyword evidence="3" id="KW-0731">Sigma factor</keyword>
<dbReference type="PANTHER" id="PTHR43133">
    <property type="entry name" value="RNA POLYMERASE ECF-TYPE SIGMA FACTO"/>
    <property type="match status" value="1"/>
</dbReference>
<proteinExistence type="inferred from homology"/>
<dbReference type="InterPro" id="IPR036388">
    <property type="entry name" value="WH-like_DNA-bd_sf"/>
</dbReference>
<dbReference type="Proteomes" id="UP000270673">
    <property type="component" value="Chromosome"/>
</dbReference>
<accession>A0A3S9VW31</accession>
<dbReference type="Pfam" id="PF04542">
    <property type="entry name" value="Sigma70_r2"/>
    <property type="match status" value="1"/>
</dbReference>
<dbReference type="InterPro" id="IPR013249">
    <property type="entry name" value="RNA_pol_sigma70_r4_t2"/>
</dbReference>
<name>A0A3S9VW31_9BACT</name>
<evidence type="ECO:0000256" key="2">
    <source>
        <dbReference type="ARBA" id="ARBA00023015"/>
    </source>
</evidence>
<dbReference type="PANTHER" id="PTHR43133:SF46">
    <property type="entry name" value="RNA POLYMERASE SIGMA-70 FACTOR ECF SUBFAMILY"/>
    <property type="match status" value="1"/>
</dbReference>
<dbReference type="OrthoDB" id="799938at2"/>
<dbReference type="EMBL" id="CP032819">
    <property type="protein sequence ID" value="AZS30689.1"/>
    <property type="molecule type" value="Genomic_DNA"/>
</dbReference>
<dbReference type="SUPFAM" id="SSF88659">
    <property type="entry name" value="Sigma3 and sigma4 domains of RNA polymerase sigma factors"/>
    <property type="match status" value="1"/>
</dbReference>
<dbReference type="Gene3D" id="1.10.10.10">
    <property type="entry name" value="Winged helix-like DNA-binding domain superfamily/Winged helix DNA-binding domain"/>
    <property type="match status" value="1"/>
</dbReference>
<evidence type="ECO:0000313" key="7">
    <source>
        <dbReference type="Proteomes" id="UP000270673"/>
    </source>
</evidence>
<keyword evidence="2" id="KW-0805">Transcription regulation</keyword>
<dbReference type="CDD" id="cd06171">
    <property type="entry name" value="Sigma70_r4"/>
    <property type="match status" value="1"/>
</dbReference>
<dbReference type="NCBIfam" id="TIGR02937">
    <property type="entry name" value="sigma70-ECF"/>
    <property type="match status" value="1"/>
</dbReference>